<accession>A0ABN6RHL1</accession>
<dbReference type="InterPro" id="IPR052519">
    <property type="entry name" value="Euk-type_GlcNAc_Kinase"/>
</dbReference>
<dbReference type="Gene3D" id="3.30.420.40">
    <property type="match status" value="2"/>
</dbReference>
<dbReference type="SUPFAM" id="SSF53067">
    <property type="entry name" value="Actin-like ATPase domain"/>
    <property type="match status" value="2"/>
</dbReference>
<dbReference type="EMBL" id="AP026560">
    <property type="protein sequence ID" value="BDP42823.1"/>
    <property type="molecule type" value="Genomic_DNA"/>
</dbReference>
<evidence type="ECO:0000259" key="1">
    <source>
        <dbReference type="Pfam" id="PF01869"/>
    </source>
</evidence>
<organism evidence="2 3">
    <name type="scientific">Deinococcus aetherius</name>
    <dbReference type="NCBI Taxonomy" id="200252"/>
    <lineage>
        <taxon>Bacteria</taxon>
        <taxon>Thermotogati</taxon>
        <taxon>Deinococcota</taxon>
        <taxon>Deinococci</taxon>
        <taxon>Deinococcales</taxon>
        <taxon>Deinococcaceae</taxon>
        <taxon>Deinococcus</taxon>
    </lineage>
</organism>
<dbReference type="Proteomes" id="UP001064971">
    <property type="component" value="Chromosome"/>
</dbReference>
<sequence>MILSIDMGASGTKWALYDRGGTAVADGRLRPLSGHLSAPKVRREMTAALAELRAALPTPPSAVVAGVTGLQTEYRPWLQRELGRLFSLPAGRLLVTDDLHLAYAAHFAPGAGTLVYAGTGAVAYHRTEREEVVRAGGYGYLIDDLGGAFWQGQVGLRRVLRQREAGQHETLLARHVFGALGTREWGDIRSLIYGEGRAAVARLAPAVYEAARQDDPDALAIQRRAGQELARLAGVVLGRTGRPTLATAGGAFNPLVREAFHAEWAAGTVTVVPSVPPVSGGFTLGLPLLAGEEPRP</sequence>
<dbReference type="PANTHER" id="PTHR43190">
    <property type="entry name" value="N-ACETYL-D-GLUCOSAMINE KINASE"/>
    <property type="match status" value="1"/>
</dbReference>
<evidence type="ECO:0000313" key="3">
    <source>
        <dbReference type="Proteomes" id="UP001064971"/>
    </source>
</evidence>
<gene>
    <name evidence="2" type="ORF">DAETH_27920</name>
</gene>
<feature type="domain" description="ATPase BadF/BadG/BcrA/BcrD type" evidence="1">
    <location>
        <begin position="5"/>
        <end position="256"/>
    </location>
</feature>
<dbReference type="PANTHER" id="PTHR43190:SF3">
    <property type="entry name" value="N-ACETYL-D-GLUCOSAMINE KINASE"/>
    <property type="match status" value="1"/>
</dbReference>
<protein>
    <recommendedName>
        <fullName evidence="1">ATPase BadF/BadG/BcrA/BcrD type domain-containing protein</fullName>
    </recommendedName>
</protein>
<evidence type="ECO:0000313" key="2">
    <source>
        <dbReference type="EMBL" id="BDP42823.1"/>
    </source>
</evidence>
<proteinExistence type="predicted"/>
<dbReference type="InterPro" id="IPR043129">
    <property type="entry name" value="ATPase_NBD"/>
</dbReference>
<dbReference type="InterPro" id="IPR002731">
    <property type="entry name" value="ATPase_BadF"/>
</dbReference>
<dbReference type="Pfam" id="PF01869">
    <property type="entry name" value="BcrAD_BadFG"/>
    <property type="match status" value="1"/>
</dbReference>
<reference evidence="2" key="1">
    <citation type="submission" date="2022-07" db="EMBL/GenBank/DDBJ databases">
        <title>Complete Genome Sequence of the Radioresistant Bacterium Deinococcus aetherius ST0316, Isolated from the Air Dust collected in Lower Stratosphere above Japan.</title>
        <authorList>
            <person name="Satoh K."/>
            <person name="Hagiwara K."/>
            <person name="Katsumata K."/>
            <person name="Kubo A."/>
            <person name="Yokobori S."/>
            <person name="Yamagishi A."/>
            <person name="Oono Y."/>
            <person name="Narumi I."/>
        </authorList>
    </citation>
    <scope>NUCLEOTIDE SEQUENCE</scope>
    <source>
        <strain evidence="2">ST0316</strain>
    </source>
</reference>
<name>A0ABN6RHL1_9DEIO</name>
<keyword evidence="3" id="KW-1185">Reference proteome</keyword>
<dbReference type="RefSeq" id="WP_264775502.1">
    <property type="nucleotide sequence ID" value="NZ_AP026560.1"/>
</dbReference>